<proteinExistence type="inferred from homology"/>
<dbReference type="GO" id="GO:0006298">
    <property type="term" value="P:mismatch repair"/>
    <property type="evidence" value="ECO:0007669"/>
    <property type="project" value="InterPro"/>
</dbReference>
<evidence type="ECO:0000256" key="3">
    <source>
        <dbReference type="ARBA" id="ARBA00022763"/>
    </source>
</evidence>
<comment type="similarity">
    <text evidence="2">Belongs to the DNA mismatch repair MutL/HexB family.</text>
</comment>
<dbReference type="InterPro" id="IPR013507">
    <property type="entry name" value="DNA_mismatch_S5_2-like"/>
</dbReference>
<dbReference type="Gene3D" id="3.30.565.10">
    <property type="entry name" value="Histidine kinase-like ATPase, C-terminal domain"/>
    <property type="match status" value="1"/>
</dbReference>
<dbReference type="InterPro" id="IPR032189">
    <property type="entry name" value="Mlh1_C"/>
</dbReference>
<organism evidence="6 7">
    <name type="scientific">Panagrolaimus superbus</name>
    <dbReference type="NCBI Taxonomy" id="310955"/>
    <lineage>
        <taxon>Eukaryota</taxon>
        <taxon>Metazoa</taxon>
        <taxon>Ecdysozoa</taxon>
        <taxon>Nematoda</taxon>
        <taxon>Chromadorea</taxon>
        <taxon>Rhabditida</taxon>
        <taxon>Tylenchina</taxon>
        <taxon>Panagrolaimomorpha</taxon>
        <taxon>Panagrolaimoidea</taxon>
        <taxon>Panagrolaimidae</taxon>
        <taxon>Panagrolaimus</taxon>
    </lineage>
</organism>
<dbReference type="Pfam" id="PF13589">
    <property type="entry name" value="HATPase_c_3"/>
    <property type="match status" value="1"/>
</dbReference>
<dbReference type="InterPro" id="IPR020568">
    <property type="entry name" value="Ribosomal_Su5_D2-typ_SF"/>
</dbReference>
<accession>A0A914YPH8</accession>
<dbReference type="InterPro" id="IPR036890">
    <property type="entry name" value="HATPase_C_sf"/>
</dbReference>
<keyword evidence="4" id="KW-0539">Nucleus</keyword>
<sequence length="673" mass="76657">MEENQEIERQQEEAEEELFEPRIQPLDPDIVKQIAAGEVIHQPWNVVKELIENSLDAKSNHIVIALKDGGFKEVMIRDNGCGIHPDDTEQIAHRFHSSKIKSVDDVYKIQTLGFRGEALSSMALIGEITILSKRNGIEDGIRVVIHGKERTKQVEHNLETGTTIVVINIFKTYSPSDIRRSTYKITKLVTDYAYANPGIKFVLHTPTIAFRTPPLDTSNQKEWISAILGTKKLFNKEISSTNPPFSVSIFGIHLKEGKLTLKTPKTNLTCFVNRRLVTIHLLEGLLRDQLERNAFTCETIIAFFEMDPSLIDVHVSPTKELVTIRNSEAVLDTVAEAFGDMVKIRYRESEVEGGKSPKTLFSSISNESSVSNNFSPAKKIRFDPNQSLMDSFVENNDTADYESETPSIIDPDNNMEHGQNEERGEQFIFRHVETIYDSLLDEIRIDCDPEWTTKFRRAQSTKLCKIHDIFVLMFQNESDFYFISFRVLLQEFFYQRLLIGFSNFCCVKDLNDIKISLRTLLQSALPEINEEFIQAKFKILKTSKIALDDYFSITFEETEDENDLILTGVPVLLPCLSTPWSNIALALIALPETYPNNPELNIIWIKDVAKRFSAAFAAPLFRCINTGKESFTLEFWNSQVIPTIKTTYLCGSQFVNSVVSGSNTDLYKSFDRC</sequence>
<dbReference type="Gene3D" id="3.30.230.10">
    <property type="match status" value="1"/>
</dbReference>
<evidence type="ECO:0000259" key="5">
    <source>
        <dbReference type="SMART" id="SM01340"/>
    </source>
</evidence>
<evidence type="ECO:0000313" key="7">
    <source>
        <dbReference type="WBParaSite" id="PSU_v2.g21536.t1"/>
    </source>
</evidence>
<evidence type="ECO:0000313" key="6">
    <source>
        <dbReference type="Proteomes" id="UP000887577"/>
    </source>
</evidence>
<keyword evidence="6" id="KW-1185">Reference proteome</keyword>
<dbReference type="WBParaSite" id="PSU_v2.g21536.t1">
    <property type="protein sequence ID" value="PSU_v2.g21536.t1"/>
    <property type="gene ID" value="PSU_v2.g21536"/>
</dbReference>
<dbReference type="InterPro" id="IPR014762">
    <property type="entry name" value="DNA_mismatch_repair_CS"/>
</dbReference>
<dbReference type="PANTHER" id="PTHR10073:SF52">
    <property type="entry name" value="MISMATCH REPAIR ENDONUCLEASE PMS2"/>
    <property type="match status" value="1"/>
</dbReference>
<protein>
    <submittedName>
        <fullName evidence="7">DNA mismatch repair protein S5 domain-containing protein</fullName>
    </submittedName>
</protein>
<dbReference type="SUPFAM" id="SSF54211">
    <property type="entry name" value="Ribosomal protein S5 domain 2-like"/>
    <property type="match status" value="1"/>
</dbReference>
<dbReference type="GO" id="GO:0032389">
    <property type="term" value="C:MutLalpha complex"/>
    <property type="evidence" value="ECO:0007669"/>
    <property type="project" value="TreeGrafter"/>
</dbReference>
<keyword evidence="3" id="KW-0227">DNA damage</keyword>
<dbReference type="SMART" id="SM01340">
    <property type="entry name" value="DNA_mis_repair"/>
    <property type="match status" value="1"/>
</dbReference>
<name>A0A914YPH8_9BILA</name>
<evidence type="ECO:0000256" key="4">
    <source>
        <dbReference type="ARBA" id="ARBA00023242"/>
    </source>
</evidence>
<reference evidence="7" key="1">
    <citation type="submission" date="2022-11" db="UniProtKB">
        <authorList>
            <consortium name="WormBaseParasite"/>
        </authorList>
    </citation>
    <scope>IDENTIFICATION</scope>
</reference>
<evidence type="ECO:0000256" key="2">
    <source>
        <dbReference type="ARBA" id="ARBA00006082"/>
    </source>
</evidence>
<dbReference type="Proteomes" id="UP000887577">
    <property type="component" value="Unplaced"/>
</dbReference>
<dbReference type="GO" id="GO:0140664">
    <property type="term" value="F:ATP-dependent DNA damage sensor activity"/>
    <property type="evidence" value="ECO:0007669"/>
    <property type="project" value="InterPro"/>
</dbReference>
<dbReference type="InterPro" id="IPR002099">
    <property type="entry name" value="MutL/Mlh/PMS"/>
</dbReference>
<dbReference type="Pfam" id="PF01119">
    <property type="entry name" value="DNA_mis_repair"/>
    <property type="match status" value="1"/>
</dbReference>
<dbReference type="NCBIfam" id="TIGR00585">
    <property type="entry name" value="mutl"/>
    <property type="match status" value="1"/>
</dbReference>
<dbReference type="GO" id="GO:0030983">
    <property type="term" value="F:mismatched DNA binding"/>
    <property type="evidence" value="ECO:0007669"/>
    <property type="project" value="InterPro"/>
</dbReference>
<evidence type="ECO:0000256" key="1">
    <source>
        <dbReference type="ARBA" id="ARBA00004123"/>
    </source>
</evidence>
<dbReference type="GO" id="GO:0005524">
    <property type="term" value="F:ATP binding"/>
    <property type="evidence" value="ECO:0007669"/>
    <property type="project" value="InterPro"/>
</dbReference>
<dbReference type="SUPFAM" id="SSF55874">
    <property type="entry name" value="ATPase domain of HSP90 chaperone/DNA topoisomerase II/histidine kinase"/>
    <property type="match status" value="1"/>
</dbReference>
<comment type="subcellular location">
    <subcellularLocation>
        <location evidence="1">Nucleus</location>
    </subcellularLocation>
</comment>
<dbReference type="InterPro" id="IPR038973">
    <property type="entry name" value="MutL/Mlh/Pms-like"/>
</dbReference>
<dbReference type="InterPro" id="IPR014721">
    <property type="entry name" value="Ribsml_uS5_D2-typ_fold_subgr"/>
</dbReference>
<dbReference type="GO" id="GO:0016887">
    <property type="term" value="F:ATP hydrolysis activity"/>
    <property type="evidence" value="ECO:0007669"/>
    <property type="project" value="InterPro"/>
</dbReference>
<feature type="domain" description="DNA mismatch repair protein S5" evidence="5">
    <location>
        <begin position="224"/>
        <end position="343"/>
    </location>
</feature>
<dbReference type="AlphaFoldDB" id="A0A914YPH8"/>
<dbReference type="PROSITE" id="PS00058">
    <property type="entry name" value="DNA_MISMATCH_REPAIR_1"/>
    <property type="match status" value="1"/>
</dbReference>
<dbReference type="PANTHER" id="PTHR10073">
    <property type="entry name" value="DNA MISMATCH REPAIR PROTEIN MLH, PMS, MUTL"/>
    <property type="match status" value="1"/>
</dbReference>
<dbReference type="Pfam" id="PF16413">
    <property type="entry name" value="Mlh1_C"/>
    <property type="match status" value="1"/>
</dbReference>